<comment type="similarity">
    <text evidence="2">Belongs to the bacterial solute-binding protein 1 family.</text>
</comment>
<dbReference type="Pfam" id="PF01547">
    <property type="entry name" value="SBP_bac_1"/>
    <property type="match status" value="1"/>
</dbReference>
<accession>A0ABN4X7A1</accession>
<keyword evidence="3" id="KW-0732">Signal</keyword>
<evidence type="ECO:0000256" key="2">
    <source>
        <dbReference type="ARBA" id="ARBA00008520"/>
    </source>
</evidence>
<keyword evidence="5" id="KW-1185">Reference proteome</keyword>
<evidence type="ECO:0000256" key="3">
    <source>
        <dbReference type="SAM" id="SignalP"/>
    </source>
</evidence>
<dbReference type="EMBL" id="CP019437">
    <property type="protein sequence ID" value="AQS47094.1"/>
    <property type="molecule type" value="Genomic_DNA"/>
</dbReference>
<comment type="subcellular location">
    <subcellularLocation>
        <location evidence="1">Periplasm</location>
    </subcellularLocation>
</comment>
<dbReference type="InterPro" id="IPR050490">
    <property type="entry name" value="Bact_solute-bd_prot1"/>
</dbReference>
<evidence type="ECO:0000313" key="5">
    <source>
        <dbReference type="Proteomes" id="UP000185622"/>
    </source>
</evidence>
<evidence type="ECO:0000313" key="4">
    <source>
        <dbReference type="EMBL" id="AQS47094.1"/>
    </source>
</evidence>
<dbReference type="SUPFAM" id="SSF53850">
    <property type="entry name" value="Periplasmic binding protein-like II"/>
    <property type="match status" value="1"/>
</dbReference>
<feature type="signal peptide" evidence="3">
    <location>
        <begin position="1"/>
        <end position="20"/>
    </location>
</feature>
<protein>
    <submittedName>
        <fullName evidence="4">Sugar ABC transporter substrate-binding protein</fullName>
    </submittedName>
</protein>
<gene>
    <name evidence="4" type="ORF">BMG03_04250</name>
</gene>
<evidence type="ECO:0000256" key="1">
    <source>
        <dbReference type="ARBA" id="ARBA00004418"/>
    </source>
</evidence>
<dbReference type="Gene3D" id="3.40.190.10">
    <property type="entry name" value="Periplasmic binding protein-like II"/>
    <property type="match status" value="1"/>
</dbReference>
<name>A0ABN4X7A1_9RHOB</name>
<dbReference type="Proteomes" id="UP000185622">
    <property type="component" value="Chromosome"/>
</dbReference>
<proteinExistence type="inferred from homology"/>
<reference evidence="4 5" key="1">
    <citation type="submission" date="2017-01" db="EMBL/GenBank/DDBJ databases">
        <title>The complete genome sequence of a sulfur-oxidizing marine bacterium Thioclava sp. 25B10_4T.</title>
        <authorList>
            <person name="Liu Y."/>
            <person name="Lai Q."/>
            <person name="Shao Z."/>
        </authorList>
    </citation>
    <scope>NUCLEOTIDE SEQUENCE [LARGE SCALE GENOMIC DNA]</scope>
    <source>
        <strain evidence="4 5">25B10_4</strain>
    </source>
</reference>
<feature type="chain" id="PRO_5047520146" evidence="3">
    <location>
        <begin position="21"/>
        <end position="428"/>
    </location>
</feature>
<sequence length="428" mass="46754">MKHLALGLALAAGLASPAAAEPVTVNLARFFGACEDAGTDTHTSVGEACIIQSIINAASQEIPDVTVKTLPTDWGNYYDHVKAMFAAGDPPDIFVIHRSSIPEFASLGALADIGPDLEAAGIDMSDWTEGAKKAVTYDGKIVAVPMDFHANLWHVNMDIMKKAGLVKDGKPILPHSPEELLAQAKKVKEVTGKDYLAADFSQFPIGVRLVLSLIWQQGSNIFDGDTATIDTPEALNAVKAITQLFDGGYANPKLNYADSQQEFLNGNAAVLVNGTWVVNEYTKQAENPDTGLKDYYVSDFPQLFDQPATWADNHTWAIPSTLKDRNPEKYKAALQVAAFIYNHDADWARTGHMAVRKSVLESKAYRDLPHRAEYVGTEKIARDTPASPEYSKIQDTLNRNLQSIWLTGKDPKKALAEAQNEVQDILDQ</sequence>
<dbReference type="RefSeq" id="WP_075777255.1">
    <property type="nucleotide sequence ID" value="NZ_CP019437.1"/>
</dbReference>
<dbReference type="PANTHER" id="PTHR43649:SF12">
    <property type="entry name" value="DIACETYLCHITOBIOSE BINDING PROTEIN DASA"/>
    <property type="match status" value="1"/>
</dbReference>
<organism evidence="4 5">
    <name type="scientific">Thioclava nitratireducens</name>
    <dbReference type="NCBI Taxonomy" id="1915078"/>
    <lineage>
        <taxon>Bacteria</taxon>
        <taxon>Pseudomonadati</taxon>
        <taxon>Pseudomonadota</taxon>
        <taxon>Alphaproteobacteria</taxon>
        <taxon>Rhodobacterales</taxon>
        <taxon>Paracoccaceae</taxon>
        <taxon>Thioclava</taxon>
    </lineage>
</organism>
<dbReference type="PANTHER" id="PTHR43649">
    <property type="entry name" value="ARABINOSE-BINDING PROTEIN-RELATED"/>
    <property type="match status" value="1"/>
</dbReference>
<dbReference type="InterPro" id="IPR006059">
    <property type="entry name" value="SBP"/>
</dbReference>